<dbReference type="AlphaFoldDB" id="A0A9X0QJ84"/>
<dbReference type="NCBIfam" id="NF033542">
    <property type="entry name" value="transpos_IS110"/>
    <property type="match status" value="1"/>
</dbReference>
<dbReference type="GO" id="GO:0003677">
    <property type="term" value="F:DNA binding"/>
    <property type="evidence" value="ECO:0007669"/>
    <property type="project" value="InterPro"/>
</dbReference>
<keyword evidence="4" id="KW-1185">Reference proteome</keyword>
<evidence type="ECO:0000313" key="3">
    <source>
        <dbReference type="EMBL" id="MBB5331501.1"/>
    </source>
</evidence>
<dbReference type="Pfam" id="PF02371">
    <property type="entry name" value="Transposase_20"/>
    <property type="match status" value="1"/>
</dbReference>
<dbReference type="RefSeq" id="WP_183981336.1">
    <property type="nucleotide sequence ID" value="NZ_JACHEB010000015.1"/>
</dbReference>
<evidence type="ECO:0000313" key="4">
    <source>
        <dbReference type="Proteomes" id="UP000535182"/>
    </source>
</evidence>
<dbReference type="InterPro" id="IPR047650">
    <property type="entry name" value="Transpos_IS110"/>
</dbReference>
<accession>A0A9X0QJ84</accession>
<dbReference type="InterPro" id="IPR003346">
    <property type="entry name" value="Transposase_20"/>
</dbReference>
<dbReference type="GO" id="GO:0006313">
    <property type="term" value="P:DNA transposition"/>
    <property type="evidence" value="ECO:0007669"/>
    <property type="project" value="InterPro"/>
</dbReference>
<dbReference type="EMBL" id="JACHEB010000015">
    <property type="protein sequence ID" value="MBB5331501.1"/>
    <property type="molecule type" value="Genomic_DNA"/>
</dbReference>
<evidence type="ECO:0000259" key="2">
    <source>
        <dbReference type="Pfam" id="PF02371"/>
    </source>
</evidence>
<reference evidence="3 4" key="1">
    <citation type="submission" date="2020-08" db="EMBL/GenBank/DDBJ databases">
        <title>Genomic Encyclopedia of Type Strains, Phase IV (KMG-V): Genome sequencing to study the core and pangenomes of soil and plant-associated prokaryotes.</title>
        <authorList>
            <person name="Whitman W."/>
        </authorList>
    </citation>
    <scope>NUCLEOTIDE SEQUENCE [LARGE SCALE GENOMIC DNA]</scope>
    <source>
        <strain evidence="3 4">X5P2</strain>
    </source>
</reference>
<feature type="domain" description="Transposase IS110-like N-terminal" evidence="1">
    <location>
        <begin position="6"/>
        <end position="144"/>
    </location>
</feature>
<dbReference type="InterPro" id="IPR002525">
    <property type="entry name" value="Transp_IS110-like_N"/>
</dbReference>
<gene>
    <name evidence="3" type="ORF">HDF14_005148</name>
</gene>
<protein>
    <submittedName>
        <fullName evidence="3">Transposase</fullName>
    </submittedName>
</protein>
<organism evidence="3 4">
    <name type="scientific">Tunturiibacter gelidiferens</name>
    <dbReference type="NCBI Taxonomy" id="3069689"/>
    <lineage>
        <taxon>Bacteria</taxon>
        <taxon>Pseudomonadati</taxon>
        <taxon>Acidobacteriota</taxon>
        <taxon>Terriglobia</taxon>
        <taxon>Terriglobales</taxon>
        <taxon>Acidobacteriaceae</taxon>
        <taxon>Tunturiibacter</taxon>
    </lineage>
</organism>
<evidence type="ECO:0000259" key="1">
    <source>
        <dbReference type="Pfam" id="PF01548"/>
    </source>
</evidence>
<dbReference type="Proteomes" id="UP000535182">
    <property type="component" value="Unassembled WGS sequence"/>
</dbReference>
<feature type="domain" description="Transposase IS116/IS110/IS902 C-terminal" evidence="2">
    <location>
        <begin position="211"/>
        <end position="290"/>
    </location>
</feature>
<dbReference type="GO" id="GO:0004803">
    <property type="term" value="F:transposase activity"/>
    <property type="evidence" value="ECO:0007669"/>
    <property type="project" value="InterPro"/>
</dbReference>
<name>A0A9X0QJ84_9BACT</name>
<proteinExistence type="predicted"/>
<sequence length="339" mass="37348">MQIHSVGIDLGKTTFHLVALGAAGKVLVRKKFTQKQLLMFTANMQMSLIGLEACSGAHFLGRALRKQGYDVRLIGAQFAKPFVKSNKNDFVDAEAIGEAVERNNMRFVPIKTDNQLDLQAIHRVRDRLISRRTAVINQLRAFLLERGRVFAQKPAKLKAAMADILENAEADLTPLMHNLIDTLWGEWKLVEQQIEELNDELERISASDAGCTRIRKIPGIGPVVATAIVAAIGNGAAFRKGREFAAWLGIVPRQYSTGGKAKLLGISKRGNVYLRKILIHGARAAVLRIKRDRAPIGAWLDALDHRAPKNVVVVAMANKLARIAWAVLSSGNEYRPVAA</sequence>
<dbReference type="PANTHER" id="PTHR33055">
    <property type="entry name" value="TRANSPOSASE FOR INSERTION SEQUENCE ELEMENT IS1111A"/>
    <property type="match status" value="1"/>
</dbReference>
<dbReference type="PANTHER" id="PTHR33055:SF3">
    <property type="entry name" value="PUTATIVE TRANSPOSASE FOR IS117-RELATED"/>
    <property type="match status" value="1"/>
</dbReference>
<comment type="caution">
    <text evidence="3">The sequence shown here is derived from an EMBL/GenBank/DDBJ whole genome shotgun (WGS) entry which is preliminary data.</text>
</comment>
<dbReference type="Pfam" id="PF01548">
    <property type="entry name" value="DEDD_Tnp_IS110"/>
    <property type="match status" value="1"/>
</dbReference>